<feature type="region of interest" description="Disordered" evidence="1">
    <location>
        <begin position="1"/>
        <end position="33"/>
    </location>
</feature>
<evidence type="ECO:0000256" key="1">
    <source>
        <dbReference type="SAM" id="MobiDB-lite"/>
    </source>
</evidence>
<reference evidence="2" key="1">
    <citation type="submission" date="2015-11" db="EMBL/GenBank/DDBJ databases">
        <title>De novo transcriptome assembly of four potential Pierce s Disease insect vectors from Arizona vineyards.</title>
        <authorList>
            <person name="Tassone E.E."/>
        </authorList>
    </citation>
    <scope>NUCLEOTIDE SEQUENCE</scope>
</reference>
<feature type="non-terminal residue" evidence="2">
    <location>
        <position position="1"/>
    </location>
</feature>
<dbReference type="EMBL" id="GEBQ01001053">
    <property type="protein sequence ID" value="JAT38924.1"/>
    <property type="molecule type" value="Transcribed_RNA"/>
</dbReference>
<feature type="non-terminal residue" evidence="2">
    <location>
        <position position="213"/>
    </location>
</feature>
<proteinExistence type="predicted"/>
<name>A0A1B6MSL9_9HEMI</name>
<accession>A0A1B6MSL9</accession>
<evidence type="ECO:0000313" key="2">
    <source>
        <dbReference type="EMBL" id="JAT38924.1"/>
    </source>
</evidence>
<organism evidence="2">
    <name type="scientific">Graphocephala atropunctata</name>
    <dbReference type="NCBI Taxonomy" id="36148"/>
    <lineage>
        <taxon>Eukaryota</taxon>
        <taxon>Metazoa</taxon>
        <taxon>Ecdysozoa</taxon>
        <taxon>Arthropoda</taxon>
        <taxon>Hexapoda</taxon>
        <taxon>Insecta</taxon>
        <taxon>Pterygota</taxon>
        <taxon>Neoptera</taxon>
        <taxon>Paraneoptera</taxon>
        <taxon>Hemiptera</taxon>
        <taxon>Auchenorrhyncha</taxon>
        <taxon>Membracoidea</taxon>
        <taxon>Cicadellidae</taxon>
        <taxon>Cicadellinae</taxon>
        <taxon>Cicadellini</taxon>
        <taxon>Graphocephala</taxon>
    </lineage>
</organism>
<protein>
    <submittedName>
        <fullName evidence="2">Uncharacterized protein</fullName>
    </submittedName>
</protein>
<gene>
    <name evidence="2" type="ORF">g.6673</name>
</gene>
<sequence length="213" mass="24455">LVLKEEYEVNESKSNCREREKSDEKDQQEEGIKDCSVHKTNEADFINVKEQIEVKPFHKCKVTIKQTDLIQTVNCLNVIKERECEILVKDINNKDEDSKSINDYDEKEFKFTVLDLNRKEEKPECMSKCEENGLQSKIQDQNEAANNNISDSDEKKFKLAVEIKTGEIDKSNDMLVDSVFDNSCSPEIISEEVEVKNVSNIDRVSDSGADTFS</sequence>
<dbReference type="AlphaFoldDB" id="A0A1B6MSL9"/>